<accession>A0A0E3QM32</accession>
<dbReference type="HOGENOM" id="CLU_3163085_0_0_2"/>
<gene>
    <name evidence="1" type="ORF">MSBRW_2104</name>
</gene>
<dbReference type="Proteomes" id="UP000033038">
    <property type="component" value="Chromosome"/>
</dbReference>
<dbReference type="SUPFAM" id="SSF55874">
    <property type="entry name" value="ATPase domain of HSP90 chaperone/DNA topoisomerase II/histidine kinase"/>
    <property type="match status" value="1"/>
</dbReference>
<dbReference type="RefSeq" id="WP_155398215.1">
    <property type="nucleotide sequence ID" value="NZ_CP009526.1"/>
</dbReference>
<keyword evidence="1" id="KW-0418">Kinase</keyword>
<dbReference type="KEGG" id="mbw:MSBRW_2104"/>
<dbReference type="EMBL" id="CP009526">
    <property type="protein sequence ID" value="AKB51357.1"/>
    <property type="molecule type" value="Genomic_DNA"/>
</dbReference>
<dbReference type="GeneID" id="42569495"/>
<dbReference type="PATRIC" id="fig|1434109.4.peg.2704"/>
<dbReference type="GO" id="GO:0016301">
    <property type="term" value="F:kinase activity"/>
    <property type="evidence" value="ECO:0007669"/>
    <property type="project" value="UniProtKB-KW"/>
</dbReference>
<evidence type="ECO:0000313" key="1">
    <source>
        <dbReference type="EMBL" id="AKB51357.1"/>
    </source>
</evidence>
<sequence length="47" mass="5126">MRVVTDNGVGIPEKINFRHTSSLGFQLVNILVDQIEGGIELVKGTET</sequence>
<keyword evidence="1" id="KW-0808">Transferase</keyword>
<dbReference type="InterPro" id="IPR036890">
    <property type="entry name" value="HATPase_C_sf"/>
</dbReference>
<proteinExistence type="predicted"/>
<evidence type="ECO:0000313" key="2">
    <source>
        <dbReference type="Proteomes" id="UP000033038"/>
    </source>
</evidence>
<reference evidence="1 2" key="1">
    <citation type="submission" date="2014-07" db="EMBL/GenBank/DDBJ databases">
        <title>Methanogenic archaea and the global carbon cycle.</title>
        <authorList>
            <person name="Henriksen J.R."/>
            <person name="Luke J."/>
            <person name="Reinhart S."/>
            <person name="Benedict M.N."/>
            <person name="Youngblut N.D."/>
            <person name="Metcalf M.E."/>
            <person name="Whitaker R.J."/>
            <person name="Metcalf W.W."/>
        </authorList>
    </citation>
    <scope>NUCLEOTIDE SEQUENCE [LARGE SCALE GENOMIC DNA]</scope>
    <source>
        <strain evidence="1 2">Wiesmoor</strain>
    </source>
</reference>
<protein>
    <submittedName>
        <fullName evidence="1">Sensory transduction histidine kinase</fullName>
    </submittedName>
</protein>
<organism evidence="1 2">
    <name type="scientific">Methanosarcina barkeri str. Wiesmoor</name>
    <dbReference type="NCBI Taxonomy" id="1434109"/>
    <lineage>
        <taxon>Archaea</taxon>
        <taxon>Methanobacteriati</taxon>
        <taxon>Methanobacteriota</taxon>
        <taxon>Stenosarchaea group</taxon>
        <taxon>Methanomicrobia</taxon>
        <taxon>Methanosarcinales</taxon>
        <taxon>Methanosarcinaceae</taxon>
        <taxon>Methanosarcina</taxon>
    </lineage>
</organism>
<dbReference type="Gene3D" id="3.30.565.10">
    <property type="entry name" value="Histidine kinase-like ATPase, C-terminal domain"/>
    <property type="match status" value="1"/>
</dbReference>
<dbReference type="AlphaFoldDB" id="A0A0E3QM32"/>
<name>A0A0E3QM32_METBA</name>